<gene>
    <name evidence="6" type="primary">lysS</name>
    <name evidence="7" type="ORF">A3783_07040</name>
</gene>
<comment type="caution">
    <text evidence="6">Lacks conserved residue(s) required for the propagation of feature annotation.</text>
</comment>
<dbReference type="EMBL" id="LVVL01000001">
    <property type="protein sequence ID" value="OAN15681.1"/>
    <property type="molecule type" value="Genomic_DNA"/>
</dbReference>
<evidence type="ECO:0000256" key="1">
    <source>
        <dbReference type="ARBA" id="ARBA00022490"/>
    </source>
</evidence>
<keyword evidence="3 6" id="KW-0547">Nucleotide-binding</keyword>
<comment type="subcellular location">
    <subcellularLocation>
        <location evidence="6">Cytoplasm</location>
    </subcellularLocation>
</comment>
<sequence length="519" mass="60743">MHWAEETARAIITRNPEKQKYVCAAGISPSGPVHIGNFREVVTTYFVVQALRDLGKDVQFLFSWDDYDRFRKVPADIVGHDRYLGRPYSETPAPTGEGSYARHFEEMFEKTLRLFQMEPEYRYQHAEYRSGRYAELILHAFRERHAIYEILMRYKSATPSEAERVSYFPASVYCTACGTDATTIESFDDHEATYDYRCRCGWYETIDMRSNHQTKLNWKVDWAMRWAMEGVDFEPGGKDHSAANGSYVVSSEIAREIFGVKPPLYLPYEFIRLKGETKKMSSSSGGGLTPQDLLQVYPAHQILFLFAKHRPEHAFHIGIDEDVLRHYAEYERMVMHYERQTPEIQQSLRWSQADLKNELIPFSQWTTLGPMVDFNEPLLRQLLECNEADETITAQVERARQFVTSWCPERQIRIREQRNDQKFAAYSMEEQDWLNRFAEAVRGEEDVLAVFYRLTRQVEKKETMRMQKIRSTMLYELTIDSSFGPRIPLLVKAIGHERFCSLLSFDLIDTVGLSQDRLK</sequence>
<evidence type="ECO:0000256" key="2">
    <source>
        <dbReference type="ARBA" id="ARBA00022598"/>
    </source>
</evidence>
<keyword evidence="5 6" id="KW-0030">Aminoacyl-tRNA synthetase</keyword>
<organism evidence="7 8">
    <name type="scientific">Exiguobacterium undae</name>
    <dbReference type="NCBI Taxonomy" id="169177"/>
    <lineage>
        <taxon>Bacteria</taxon>
        <taxon>Bacillati</taxon>
        <taxon>Bacillota</taxon>
        <taxon>Bacilli</taxon>
        <taxon>Bacillales</taxon>
        <taxon>Bacillales Family XII. Incertae Sedis</taxon>
        <taxon>Exiguobacterium</taxon>
    </lineage>
</organism>
<feature type="short sequence motif" description="'HIGH' region" evidence="6">
    <location>
        <begin position="29"/>
        <end position="37"/>
    </location>
</feature>
<evidence type="ECO:0000256" key="6">
    <source>
        <dbReference type="HAMAP-Rule" id="MF_00177"/>
    </source>
</evidence>
<dbReference type="InterPro" id="IPR001412">
    <property type="entry name" value="aa-tRNA-synth_I_CS"/>
</dbReference>
<keyword evidence="4 6" id="KW-0067">ATP-binding</keyword>
<dbReference type="PANTHER" id="PTHR37940">
    <property type="entry name" value="LYSINE--TRNA LIGASE"/>
    <property type="match status" value="1"/>
</dbReference>
<dbReference type="Gene3D" id="3.40.50.620">
    <property type="entry name" value="HUPs"/>
    <property type="match status" value="2"/>
</dbReference>
<dbReference type="HAMAP" id="MF_00177">
    <property type="entry name" value="Lys_tRNA_synth_class1"/>
    <property type="match status" value="1"/>
</dbReference>
<keyword evidence="6" id="KW-0648">Protein biosynthesis</keyword>
<dbReference type="SUPFAM" id="SSF52374">
    <property type="entry name" value="Nucleotidylyl transferase"/>
    <property type="match status" value="1"/>
</dbReference>
<evidence type="ECO:0000256" key="5">
    <source>
        <dbReference type="ARBA" id="ARBA00023146"/>
    </source>
</evidence>
<dbReference type="InterPro" id="IPR014729">
    <property type="entry name" value="Rossmann-like_a/b/a_fold"/>
</dbReference>
<reference evidence="7 8" key="1">
    <citation type="submission" date="2016-03" db="EMBL/GenBank/DDBJ databases">
        <authorList>
            <person name="Cho S.-Y."/>
            <person name="Lim S."/>
            <person name="Kim H."/>
            <person name="Soh E.H."/>
            <person name="Moon J.S."/>
        </authorList>
    </citation>
    <scope>NUCLEOTIDE SEQUENCE [LARGE SCALE GENOMIC DNA]</scope>
    <source>
        <strain evidence="7 8">KCTC 3810</strain>
    </source>
</reference>
<evidence type="ECO:0000256" key="3">
    <source>
        <dbReference type="ARBA" id="ARBA00022741"/>
    </source>
</evidence>
<dbReference type="Proteomes" id="UP000078447">
    <property type="component" value="Unassembled WGS sequence"/>
</dbReference>
<keyword evidence="2 6" id="KW-0436">Ligase</keyword>
<comment type="caution">
    <text evidence="7">The sequence shown here is derived from an EMBL/GenBank/DDBJ whole genome shotgun (WGS) entry which is preliminary data.</text>
</comment>
<protein>
    <recommendedName>
        <fullName evidence="6">Lysine--tRNA ligase</fullName>
        <ecNumber evidence="6">6.1.1.6</ecNumber>
    </recommendedName>
    <alternativeName>
        <fullName evidence="6">Lysyl-tRNA synthetase</fullName>
        <shortName evidence="6">LysRS</shortName>
    </alternativeName>
</protein>
<dbReference type="EC" id="6.1.1.6" evidence="6"/>
<comment type="similarity">
    <text evidence="6">Belongs to the class-I aminoacyl-tRNA synthetase family.</text>
</comment>
<dbReference type="InterPro" id="IPR042078">
    <property type="entry name" value="Lys-tRNA-ligase_SC_fold"/>
</dbReference>
<keyword evidence="1 6" id="KW-0963">Cytoplasm</keyword>
<dbReference type="RefSeq" id="WP_051523988.1">
    <property type="nucleotide sequence ID" value="NZ_LVVL01000001.1"/>
</dbReference>
<proteinExistence type="inferred from homology"/>
<dbReference type="InterPro" id="IPR002904">
    <property type="entry name" value="Lys-tRNA-ligase"/>
</dbReference>
<accession>A0ABX2VBZ6</accession>
<dbReference type="PROSITE" id="PS00178">
    <property type="entry name" value="AA_TRNA_LIGASE_I"/>
    <property type="match status" value="1"/>
</dbReference>
<evidence type="ECO:0000256" key="4">
    <source>
        <dbReference type="ARBA" id="ARBA00022840"/>
    </source>
</evidence>
<comment type="catalytic activity">
    <reaction evidence="6">
        <text>tRNA(Lys) + L-lysine + ATP = L-lysyl-tRNA(Lys) + AMP + diphosphate</text>
        <dbReference type="Rhea" id="RHEA:20792"/>
        <dbReference type="Rhea" id="RHEA-COMP:9696"/>
        <dbReference type="Rhea" id="RHEA-COMP:9697"/>
        <dbReference type="ChEBI" id="CHEBI:30616"/>
        <dbReference type="ChEBI" id="CHEBI:32551"/>
        <dbReference type="ChEBI" id="CHEBI:33019"/>
        <dbReference type="ChEBI" id="CHEBI:78442"/>
        <dbReference type="ChEBI" id="CHEBI:78529"/>
        <dbReference type="ChEBI" id="CHEBI:456215"/>
        <dbReference type="EC" id="6.1.1.6"/>
    </reaction>
</comment>
<feature type="short sequence motif" description="'KMSKS' region" evidence="6">
    <location>
        <begin position="279"/>
        <end position="283"/>
    </location>
</feature>
<dbReference type="Gene3D" id="6.10.20.10">
    <property type="entry name" value="Lysine tRNA ligase, stem contact fold domain"/>
    <property type="match status" value="1"/>
</dbReference>
<dbReference type="NCBIfam" id="TIGR00467">
    <property type="entry name" value="lysS_arch"/>
    <property type="match status" value="1"/>
</dbReference>
<evidence type="ECO:0000313" key="7">
    <source>
        <dbReference type="EMBL" id="OAN15681.1"/>
    </source>
</evidence>
<dbReference type="Pfam" id="PF01921">
    <property type="entry name" value="tRNA-synt_1f"/>
    <property type="match status" value="1"/>
</dbReference>
<evidence type="ECO:0000313" key="8">
    <source>
        <dbReference type="Proteomes" id="UP000078447"/>
    </source>
</evidence>
<keyword evidence="8" id="KW-1185">Reference proteome</keyword>
<dbReference type="PANTHER" id="PTHR37940:SF1">
    <property type="entry name" value="LYSINE--TRNA LIGASE"/>
    <property type="match status" value="1"/>
</dbReference>
<name>A0ABX2VBZ6_9BACL</name>